<evidence type="ECO:0000313" key="1">
    <source>
        <dbReference type="EMBL" id="OJZ90656.1"/>
    </source>
</evidence>
<accession>A0A1M3TVD6</accession>
<gene>
    <name evidence="1" type="ORF">ASPFODRAFT_56931</name>
</gene>
<reference evidence="2" key="1">
    <citation type="journal article" date="2017" name="Genome Biol.">
        <title>Comparative genomics reveals high biological diversity and specific adaptations in the industrially and medically important fungal genus Aspergillus.</title>
        <authorList>
            <person name="de Vries R.P."/>
            <person name="Riley R."/>
            <person name="Wiebenga A."/>
            <person name="Aguilar-Osorio G."/>
            <person name="Amillis S."/>
            <person name="Uchima C.A."/>
            <person name="Anderluh G."/>
            <person name="Asadollahi M."/>
            <person name="Askin M."/>
            <person name="Barry K."/>
            <person name="Battaglia E."/>
            <person name="Bayram O."/>
            <person name="Benocci T."/>
            <person name="Braus-Stromeyer S.A."/>
            <person name="Caldana C."/>
            <person name="Canovas D."/>
            <person name="Cerqueira G.C."/>
            <person name="Chen F."/>
            <person name="Chen W."/>
            <person name="Choi C."/>
            <person name="Clum A."/>
            <person name="Dos Santos R.A."/>
            <person name="Damasio A.R."/>
            <person name="Diallinas G."/>
            <person name="Emri T."/>
            <person name="Fekete E."/>
            <person name="Flipphi M."/>
            <person name="Freyberg S."/>
            <person name="Gallo A."/>
            <person name="Gournas C."/>
            <person name="Habgood R."/>
            <person name="Hainaut M."/>
            <person name="Harispe M.L."/>
            <person name="Henrissat B."/>
            <person name="Hilden K.S."/>
            <person name="Hope R."/>
            <person name="Hossain A."/>
            <person name="Karabika E."/>
            <person name="Karaffa L."/>
            <person name="Karanyi Z."/>
            <person name="Krasevec N."/>
            <person name="Kuo A."/>
            <person name="Kusch H."/>
            <person name="LaButti K."/>
            <person name="Lagendijk E.L."/>
            <person name="Lapidus A."/>
            <person name="Levasseur A."/>
            <person name="Lindquist E."/>
            <person name="Lipzen A."/>
            <person name="Logrieco A.F."/>
            <person name="MacCabe A."/>
            <person name="Maekelae M.R."/>
            <person name="Malavazi I."/>
            <person name="Melin P."/>
            <person name="Meyer V."/>
            <person name="Mielnichuk N."/>
            <person name="Miskei M."/>
            <person name="Molnar A.P."/>
            <person name="Mule G."/>
            <person name="Ngan C.Y."/>
            <person name="Orejas M."/>
            <person name="Orosz E."/>
            <person name="Ouedraogo J.P."/>
            <person name="Overkamp K.M."/>
            <person name="Park H.-S."/>
            <person name="Perrone G."/>
            <person name="Piumi F."/>
            <person name="Punt P.J."/>
            <person name="Ram A.F."/>
            <person name="Ramon A."/>
            <person name="Rauscher S."/>
            <person name="Record E."/>
            <person name="Riano-Pachon D.M."/>
            <person name="Robert V."/>
            <person name="Roehrig J."/>
            <person name="Ruller R."/>
            <person name="Salamov A."/>
            <person name="Salih N.S."/>
            <person name="Samson R.A."/>
            <person name="Sandor E."/>
            <person name="Sanguinetti M."/>
            <person name="Schuetze T."/>
            <person name="Sepcic K."/>
            <person name="Shelest E."/>
            <person name="Sherlock G."/>
            <person name="Sophianopoulou V."/>
            <person name="Squina F.M."/>
            <person name="Sun H."/>
            <person name="Susca A."/>
            <person name="Todd R.B."/>
            <person name="Tsang A."/>
            <person name="Unkles S.E."/>
            <person name="van de Wiele N."/>
            <person name="van Rossen-Uffink D."/>
            <person name="Oliveira J.V."/>
            <person name="Vesth T.C."/>
            <person name="Visser J."/>
            <person name="Yu J.-H."/>
            <person name="Zhou M."/>
            <person name="Andersen M.R."/>
            <person name="Archer D.B."/>
            <person name="Baker S.E."/>
            <person name="Benoit I."/>
            <person name="Brakhage A.A."/>
            <person name="Braus G.H."/>
            <person name="Fischer R."/>
            <person name="Frisvad J.C."/>
            <person name="Goldman G.H."/>
            <person name="Houbraken J."/>
            <person name="Oakley B."/>
            <person name="Pocsi I."/>
            <person name="Scazzocchio C."/>
            <person name="Seiboth B."/>
            <person name="vanKuyk P.A."/>
            <person name="Wortman J."/>
            <person name="Dyer P.S."/>
            <person name="Grigoriev I.V."/>
        </authorList>
    </citation>
    <scope>NUCLEOTIDE SEQUENCE [LARGE SCALE GENOMIC DNA]</scope>
    <source>
        <strain evidence="2">CBS 106.47</strain>
    </source>
</reference>
<dbReference type="EMBL" id="KV878237">
    <property type="protein sequence ID" value="OJZ90656.1"/>
    <property type="molecule type" value="Genomic_DNA"/>
</dbReference>
<evidence type="ECO:0000313" key="2">
    <source>
        <dbReference type="Proteomes" id="UP000184063"/>
    </source>
</evidence>
<organism evidence="1 2">
    <name type="scientific">Aspergillus luchuensis (strain CBS 106.47)</name>
    <dbReference type="NCBI Taxonomy" id="1137211"/>
    <lineage>
        <taxon>Eukaryota</taxon>
        <taxon>Fungi</taxon>
        <taxon>Dikarya</taxon>
        <taxon>Ascomycota</taxon>
        <taxon>Pezizomycotina</taxon>
        <taxon>Eurotiomycetes</taxon>
        <taxon>Eurotiomycetidae</taxon>
        <taxon>Eurotiales</taxon>
        <taxon>Aspergillaceae</taxon>
        <taxon>Aspergillus</taxon>
        <taxon>Aspergillus subgen. Circumdati</taxon>
    </lineage>
</organism>
<sequence>METKSHGNDRVAPLCQQWTDCICDLGGHGRLSGIVLLRIPIPPVDAQHQLTAEKLFQPAKDMPRAHSYAQHDPHLAYFLAVGHELEGLGFFYGAAGAVLLLRENGRVFSDGEGRGGAGPYSPLAYVVCHVRGSRCYHGPLVTVTRNHNKIIALEIGRPPAVAEQWGLEGVMGHQTLTPALGDYYNILNEIIVSSIQ</sequence>
<dbReference type="AlphaFoldDB" id="A0A1M3TVD6"/>
<name>A0A1M3TVD6_ASPLC</name>
<dbReference type="VEuPathDB" id="FungiDB:ASPFODRAFT_56931"/>
<dbReference type="Proteomes" id="UP000184063">
    <property type="component" value="Unassembled WGS sequence"/>
</dbReference>
<proteinExistence type="predicted"/>
<protein>
    <submittedName>
        <fullName evidence="1">Uncharacterized protein</fullName>
    </submittedName>
</protein>